<evidence type="ECO:0000259" key="8">
    <source>
        <dbReference type="PROSITE" id="PS50110"/>
    </source>
</evidence>
<evidence type="ECO:0000256" key="7">
    <source>
        <dbReference type="PROSITE-ProRule" id="PRU01091"/>
    </source>
</evidence>
<name>A0A1S7LD19_MAGMO</name>
<evidence type="ECO:0000256" key="4">
    <source>
        <dbReference type="ARBA" id="ARBA00023125"/>
    </source>
</evidence>
<dbReference type="Gene3D" id="1.10.10.10">
    <property type="entry name" value="Winged helix-like DNA-binding domain superfamily/Winged helix DNA-binding domain"/>
    <property type="match status" value="1"/>
</dbReference>
<gene>
    <name evidence="10" type="ORF">MAGMO_0571</name>
</gene>
<feature type="domain" description="OmpR/PhoB-type" evidence="9">
    <location>
        <begin position="133"/>
        <end position="233"/>
    </location>
</feature>
<dbReference type="InterPro" id="IPR016032">
    <property type="entry name" value="Sig_transdc_resp-reg_C-effctor"/>
</dbReference>
<dbReference type="PANTHER" id="PTHR48111:SF1">
    <property type="entry name" value="TWO-COMPONENT RESPONSE REGULATOR ORR33"/>
    <property type="match status" value="1"/>
</dbReference>
<keyword evidence="2" id="KW-0902">Two-component regulatory system</keyword>
<dbReference type="GO" id="GO:0000156">
    <property type="term" value="F:phosphorelay response regulator activity"/>
    <property type="evidence" value="ECO:0007669"/>
    <property type="project" value="TreeGrafter"/>
</dbReference>
<dbReference type="SUPFAM" id="SSF52172">
    <property type="entry name" value="CheY-like"/>
    <property type="match status" value="1"/>
</dbReference>
<keyword evidence="1 6" id="KW-0597">Phosphoprotein</keyword>
<dbReference type="PROSITE" id="PS51755">
    <property type="entry name" value="OMPR_PHOB"/>
    <property type="match status" value="1"/>
</dbReference>
<dbReference type="GO" id="GO:0032993">
    <property type="term" value="C:protein-DNA complex"/>
    <property type="evidence" value="ECO:0007669"/>
    <property type="project" value="TreeGrafter"/>
</dbReference>
<dbReference type="InterPro" id="IPR039420">
    <property type="entry name" value="WalR-like"/>
</dbReference>
<dbReference type="InterPro" id="IPR001867">
    <property type="entry name" value="OmpR/PhoB-type_DNA-bd"/>
</dbReference>
<accession>A0A1S7LD19</accession>
<dbReference type="SMART" id="SM00862">
    <property type="entry name" value="Trans_reg_C"/>
    <property type="match status" value="1"/>
</dbReference>
<sequence>MSAGKILLIEDEEVSRFLCEVTLAQEAFEVTSAKSASMGIAAAEAERFQLFLLDLNLPDEDGLQIIDRLQQLSPKTPVLIVSTRQSPEERSEGFHAGAADYLIKPFHPDELIYRVKNLIQQSEKEAAAEAMEPTTIAIKSWVLHMDSYLLKRRKGVDISLTRGEARLLAHLAQAGGNVVSREALLERIARNAGSGHPRTVDVLISRIRMKIKKVGKAPFEIVNVPEQGYRLEIVG</sequence>
<dbReference type="PANTHER" id="PTHR48111">
    <property type="entry name" value="REGULATOR OF RPOS"/>
    <property type="match status" value="1"/>
</dbReference>
<evidence type="ECO:0000256" key="1">
    <source>
        <dbReference type="ARBA" id="ARBA00022553"/>
    </source>
</evidence>
<evidence type="ECO:0000256" key="3">
    <source>
        <dbReference type="ARBA" id="ARBA00023015"/>
    </source>
</evidence>
<feature type="modified residue" description="4-aspartylphosphate" evidence="6">
    <location>
        <position position="54"/>
    </location>
</feature>
<reference evidence="10" key="1">
    <citation type="submission" date="2015-04" db="EMBL/GenBank/DDBJ databases">
        <authorList>
            <person name="Syromyatnikov M.Y."/>
            <person name="Popov V.N."/>
        </authorList>
    </citation>
    <scope>NUCLEOTIDE SEQUENCE</scope>
    <source>
        <strain evidence="10">MO-1</strain>
    </source>
</reference>
<evidence type="ECO:0000256" key="6">
    <source>
        <dbReference type="PROSITE-ProRule" id="PRU00169"/>
    </source>
</evidence>
<keyword evidence="4 7" id="KW-0238">DNA-binding</keyword>
<dbReference type="InterPro" id="IPR001789">
    <property type="entry name" value="Sig_transdc_resp-reg_receiver"/>
</dbReference>
<dbReference type="GO" id="GO:0000976">
    <property type="term" value="F:transcription cis-regulatory region binding"/>
    <property type="evidence" value="ECO:0007669"/>
    <property type="project" value="TreeGrafter"/>
</dbReference>
<dbReference type="SMART" id="SM00448">
    <property type="entry name" value="REC"/>
    <property type="match status" value="1"/>
</dbReference>
<evidence type="ECO:0000259" key="9">
    <source>
        <dbReference type="PROSITE" id="PS51755"/>
    </source>
</evidence>
<dbReference type="Pfam" id="PF00072">
    <property type="entry name" value="Response_reg"/>
    <property type="match status" value="1"/>
</dbReference>
<evidence type="ECO:0000256" key="5">
    <source>
        <dbReference type="ARBA" id="ARBA00023163"/>
    </source>
</evidence>
<dbReference type="InterPro" id="IPR011006">
    <property type="entry name" value="CheY-like_superfamily"/>
</dbReference>
<dbReference type="EMBL" id="LO017727">
    <property type="protein sequence ID" value="CRH04775.1"/>
    <property type="molecule type" value="Genomic_DNA"/>
</dbReference>
<keyword evidence="5" id="KW-0804">Transcription</keyword>
<dbReference type="PROSITE" id="PS50110">
    <property type="entry name" value="RESPONSE_REGULATORY"/>
    <property type="match status" value="1"/>
</dbReference>
<keyword evidence="3" id="KW-0805">Transcription regulation</keyword>
<dbReference type="GO" id="GO:0005829">
    <property type="term" value="C:cytosol"/>
    <property type="evidence" value="ECO:0007669"/>
    <property type="project" value="TreeGrafter"/>
</dbReference>
<dbReference type="CDD" id="cd00383">
    <property type="entry name" value="trans_reg_C"/>
    <property type="match status" value="1"/>
</dbReference>
<dbReference type="Gene3D" id="3.40.50.2300">
    <property type="match status" value="1"/>
</dbReference>
<dbReference type="GO" id="GO:0006355">
    <property type="term" value="P:regulation of DNA-templated transcription"/>
    <property type="evidence" value="ECO:0007669"/>
    <property type="project" value="InterPro"/>
</dbReference>
<evidence type="ECO:0000256" key="2">
    <source>
        <dbReference type="ARBA" id="ARBA00023012"/>
    </source>
</evidence>
<dbReference type="Pfam" id="PF00486">
    <property type="entry name" value="Trans_reg_C"/>
    <property type="match status" value="1"/>
</dbReference>
<dbReference type="InterPro" id="IPR036388">
    <property type="entry name" value="WH-like_DNA-bd_sf"/>
</dbReference>
<feature type="DNA-binding region" description="OmpR/PhoB-type" evidence="7">
    <location>
        <begin position="133"/>
        <end position="233"/>
    </location>
</feature>
<proteinExistence type="predicted"/>
<dbReference type="AlphaFoldDB" id="A0A1S7LD19"/>
<protein>
    <submittedName>
        <fullName evidence="10">Putative transcriptional regulatory protein with a response regulator receiver domain</fullName>
    </submittedName>
</protein>
<evidence type="ECO:0000313" key="10">
    <source>
        <dbReference type="EMBL" id="CRH04775.1"/>
    </source>
</evidence>
<organism evidence="10">
    <name type="scientific">Magnetococcus massalia (strain MO-1)</name>
    <dbReference type="NCBI Taxonomy" id="451514"/>
    <lineage>
        <taxon>Bacteria</taxon>
        <taxon>Pseudomonadati</taxon>
        <taxon>Pseudomonadota</taxon>
        <taxon>Magnetococcia</taxon>
        <taxon>Magnetococcales</taxon>
        <taxon>Magnetococcaceae</taxon>
        <taxon>Magnetococcus</taxon>
    </lineage>
</organism>
<feature type="domain" description="Response regulatory" evidence="8">
    <location>
        <begin position="5"/>
        <end position="119"/>
    </location>
</feature>
<dbReference type="SUPFAM" id="SSF46894">
    <property type="entry name" value="C-terminal effector domain of the bipartite response regulators"/>
    <property type="match status" value="1"/>
</dbReference>